<dbReference type="Proteomes" id="UP000472269">
    <property type="component" value="Unplaced"/>
</dbReference>
<feature type="domain" description="CID" evidence="2">
    <location>
        <begin position="134"/>
        <end position="274"/>
    </location>
</feature>
<dbReference type="Pfam" id="PF04818">
    <property type="entry name" value="CID"/>
    <property type="match status" value="1"/>
</dbReference>
<dbReference type="GO" id="GO:0006874">
    <property type="term" value="P:intracellular calcium ion homeostasis"/>
    <property type="evidence" value="ECO:0007669"/>
    <property type="project" value="TreeGrafter"/>
</dbReference>
<feature type="region of interest" description="Disordered" evidence="1">
    <location>
        <begin position="327"/>
        <end position="350"/>
    </location>
</feature>
<evidence type="ECO:0000259" key="2">
    <source>
        <dbReference type="PROSITE" id="PS51391"/>
    </source>
</evidence>
<dbReference type="PANTHER" id="PTHR12323:SF0">
    <property type="entry name" value="CALCIUM HOMEOSTASIS ENDOPLASMIC RETICULUM PROTEIN"/>
    <property type="match status" value="1"/>
</dbReference>
<dbReference type="InterPro" id="IPR008942">
    <property type="entry name" value="ENTH_VHS"/>
</dbReference>
<reference evidence="3" key="1">
    <citation type="submission" date="2025-08" db="UniProtKB">
        <authorList>
            <consortium name="Ensembl"/>
        </authorList>
    </citation>
    <scope>IDENTIFICATION</scope>
</reference>
<gene>
    <name evidence="3" type="primary">CHERP</name>
</gene>
<proteinExistence type="predicted"/>
<keyword evidence="4" id="KW-1185">Reference proteome</keyword>
<evidence type="ECO:0000256" key="1">
    <source>
        <dbReference type="SAM" id="MobiDB-lite"/>
    </source>
</evidence>
<dbReference type="SUPFAM" id="SSF48464">
    <property type="entry name" value="ENTH/VHS domain"/>
    <property type="match status" value="1"/>
</dbReference>
<protein>
    <submittedName>
        <fullName evidence="3">Calcium homeostasis endoplasmic reticulum protein</fullName>
    </submittedName>
</protein>
<reference evidence="3" key="2">
    <citation type="submission" date="2025-09" db="UniProtKB">
        <authorList>
            <consortium name="Ensembl"/>
        </authorList>
    </citation>
    <scope>IDENTIFICATION</scope>
</reference>
<name>A0A663N0U4_ATHCN</name>
<dbReference type="GO" id="GO:0048471">
    <property type="term" value="C:perinuclear region of cytoplasm"/>
    <property type="evidence" value="ECO:0007669"/>
    <property type="project" value="TreeGrafter"/>
</dbReference>
<dbReference type="AlphaFoldDB" id="A0A663N0U4"/>
<dbReference type="PROSITE" id="PS51391">
    <property type="entry name" value="CID"/>
    <property type="match status" value="1"/>
</dbReference>
<dbReference type="Ensembl" id="ENSACUT00000018368.1">
    <property type="protein sequence ID" value="ENSACUP00000017218.1"/>
    <property type="gene ID" value="ENSACUG00000011574.1"/>
</dbReference>
<organism evidence="3 4">
    <name type="scientific">Athene cunicularia</name>
    <name type="common">Burrowing owl</name>
    <name type="synonym">Speotyto cunicularia</name>
    <dbReference type="NCBI Taxonomy" id="194338"/>
    <lineage>
        <taxon>Eukaryota</taxon>
        <taxon>Metazoa</taxon>
        <taxon>Chordata</taxon>
        <taxon>Craniata</taxon>
        <taxon>Vertebrata</taxon>
        <taxon>Euteleostomi</taxon>
        <taxon>Archelosauria</taxon>
        <taxon>Archosauria</taxon>
        <taxon>Dinosauria</taxon>
        <taxon>Saurischia</taxon>
        <taxon>Theropoda</taxon>
        <taxon>Coelurosauria</taxon>
        <taxon>Aves</taxon>
        <taxon>Neognathae</taxon>
        <taxon>Neoaves</taxon>
        <taxon>Telluraves</taxon>
        <taxon>Strigiformes</taxon>
        <taxon>Strigidae</taxon>
        <taxon>Athene</taxon>
    </lineage>
</organism>
<sequence length="387" mass="43392">AALPAPPHDFHFVLSNCGKSEGQFWNQHGFPVWAGGSRFLCEAYFKSLLCPIVLCKQSQDIEATAQIQPLPQPSLPPAAPIPAPQGTPSVEELIQQSQWNLQQQEQHLLAMRQEQVTSAIALAIEQQMQKVLEETQLDMNEFDNLLQPIIDTCTKDAISAGKNWMFSNAKSPAHCELMAGHLRNRITAEGAHFELRLHLIYLINDVLHHCQRKQARDLLAALQKVVVPIYCTSFLAVEEDKQQKIARLLQLWEKNGYFDESIIQQLQSPALGLGQYQANLITEYATVVQPVQVAFQQQIQNLKTQHEEFVNSLTQQQQQQIQIPPLENEVKSTPPPQAPTAAPASAPPSAPVTQAGTNLFWGPQQKSVGGNIVRFFFLIFFFFSLLF</sequence>
<dbReference type="FunFam" id="1.25.40.90:FF:000024">
    <property type="entry name" value="Calcium homeostasis endoplasmic reticulum protein"/>
    <property type="match status" value="1"/>
</dbReference>
<dbReference type="PANTHER" id="PTHR12323">
    <property type="entry name" value="SR-RELATED CTD ASSOCIATED FACTOR 6"/>
    <property type="match status" value="1"/>
</dbReference>
<evidence type="ECO:0000313" key="4">
    <source>
        <dbReference type="Proteomes" id="UP000472269"/>
    </source>
</evidence>
<dbReference type="Gene3D" id="1.25.40.90">
    <property type="match status" value="1"/>
</dbReference>
<accession>A0A663N0U4</accession>
<dbReference type="InterPro" id="IPR006569">
    <property type="entry name" value="CID_dom"/>
</dbReference>
<evidence type="ECO:0000313" key="3">
    <source>
        <dbReference type="Ensembl" id="ENSACUP00000017218.1"/>
    </source>
</evidence>